<name>A0A0G1W7T2_9BACT</name>
<keyword evidence="1" id="KW-0820">tRNA-binding</keyword>
<gene>
    <name evidence="8" type="ORF">UY55_C0003G0047</name>
</gene>
<keyword evidence="3 8" id="KW-0808">Transferase</keyword>
<evidence type="ECO:0000256" key="2">
    <source>
        <dbReference type="ARBA" id="ARBA00022603"/>
    </source>
</evidence>
<dbReference type="GO" id="GO:0000049">
    <property type="term" value="F:tRNA binding"/>
    <property type="evidence" value="ECO:0007669"/>
    <property type="project" value="UniProtKB-KW"/>
</dbReference>
<dbReference type="PANTHER" id="PTHR43453:SF1">
    <property type="entry name" value="TRNA_RRNA METHYLTRANSFERASE SPOU TYPE DOMAIN-CONTAINING PROTEIN"/>
    <property type="match status" value="1"/>
</dbReference>
<keyword evidence="6" id="KW-0694">RNA-binding</keyword>
<evidence type="ECO:0000313" key="9">
    <source>
        <dbReference type="Proteomes" id="UP000034224"/>
    </source>
</evidence>
<evidence type="ECO:0000256" key="5">
    <source>
        <dbReference type="ARBA" id="ARBA00022694"/>
    </source>
</evidence>
<reference evidence="8 9" key="1">
    <citation type="journal article" date="2015" name="Nature">
        <title>rRNA introns, odd ribosomes, and small enigmatic genomes across a large radiation of phyla.</title>
        <authorList>
            <person name="Brown C.T."/>
            <person name="Hug L.A."/>
            <person name="Thomas B.C."/>
            <person name="Sharon I."/>
            <person name="Castelle C.J."/>
            <person name="Singh A."/>
            <person name="Wilkins M.J."/>
            <person name="Williams K.H."/>
            <person name="Banfield J.F."/>
        </authorList>
    </citation>
    <scope>NUCLEOTIDE SEQUENCE [LARGE SCALE GENOMIC DNA]</scope>
</reference>
<dbReference type="InterPro" id="IPR029026">
    <property type="entry name" value="tRNA_m1G_MTases_N"/>
</dbReference>
<accession>A0A0G1W7T2</accession>
<protein>
    <submittedName>
        <fullName evidence="8">tRNA/rRNA methyltransferase</fullName>
    </submittedName>
</protein>
<dbReference type="AlphaFoldDB" id="A0A0G1W7T2"/>
<dbReference type="InterPro" id="IPR001537">
    <property type="entry name" value="SpoU_MeTrfase"/>
</dbReference>
<dbReference type="STRING" id="1618665.UY55_C0003G0047"/>
<evidence type="ECO:0000256" key="3">
    <source>
        <dbReference type="ARBA" id="ARBA00022679"/>
    </source>
</evidence>
<feature type="domain" description="tRNA/rRNA methyltransferase SpoU type" evidence="7">
    <location>
        <begin position="3"/>
        <end position="155"/>
    </location>
</feature>
<sequence>MEIVVVLHNIRSVYNVGSIFRTADAAGVKKIYLCGITPEPKDRLGKWRKDFTKVSLGAEKYVAWEKAGSTSRVLEKLKKEGHKIFAVEQSRQSVPYYKYSIYRRPFINGVVLVLGNEVKGLPPSILKKADKILEIPMKGKKESLNVSVAFGIVVYGLQY</sequence>
<dbReference type="Pfam" id="PF00588">
    <property type="entry name" value="SpoU_methylase"/>
    <property type="match status" value="1"/>
</dbReference>
<dbReference type="InterPro" id="IPR033671">
    <property type="entry name" value="TrmH"/>
</dbReference>
<dbReference type="PANTHER" id="PTHR43453">
    <property type="entry name" value="RRNA METHYLASE-LIKE"/>
    <property type="match status" value="1"/>
</dbReference>
<organism evidence="8 9">
    <name type="scientific">Candidatus Jorgensenbacteria bacterium GW2011_GWB1_50_10</name>
    <dbReference type="NCBI Taxonomy" id="1618665"/>
    <lineage>
        <taxon>Bacteria</taxon>
        <taxon>Candidatus Joergenseniibacteriota</taxon>
    </lineage>
</organism>
<evidence type="ECO:0000256" key="6">
    <source>
        <dbReference type="ARBA" id="ARBA00022884"/>
    </source>
</evidence>
<keyword evidence="4" id="KW-0949">S-adenosyl-L-methionine</keyword>
<dbReference type="SUPFAM" id="SSF75217">
    <property type="entry name" value="alpha/beta knot"/>
    <property type="match status" value="1"/>
</dbReference>
<dbReference type="Gene3D" id="3.40.1280.10">
    <property type="match status" value="1"/>
</dbReference>
<dbReference type="InterPro" id="IPR029028">
    <property type="entry name" value="Alpha/beta_knot_MTases"/>
</dbReference>
<proteinExistence type="predicted"/>
<evidence type="ECO:0000259" key="7">
    <source>
        <dbReference type="Pfam" id="PF00588"/>
    </source>
</evidence>
<evidence type="ECO:0000313" key="8">
    <source>
        <dbReference type="EMBL" id="KKW14831.1"/>
    </source>
</evidence>
<dbReference type="Proteomes" id="UP000034224">
    <property type="component" value="Unassembled WGS sequence"/>
</dbReference>
<keyword evidence="2 8" id="KW-0489">Methyltransferase</keyword>
<comment type="caution">
    <text evidence="8">The sequence shown here is derived from an EMBL/GenBank/DDBJ whole genome shotgun (WGS) entry which is preliminary data.</text>
</comment>
<dbReference type="GO" id="GO:0002938">
    <property type="term" value="P:tRNA guanine ribose methylation"/>
    <property type="evidence" value="ECO:0007669"/>
    <property type="project" value="TreeGrafter"/>
</dbReference>
<evidence type="ECO:0000256" key="1">
    <source>
        <dbReference type="ARBA" id="ARBA00022555"/>
    </source>
</evidence>
<evidence type="ECO:0000256" key="4">
    <source>
        <dbReference type="ARBA" id="ARBA00022691"/>
    </source>
</evidence>
<dbReference type="GO" id="GO:0008173">
    <property type="term" value="F:RNA methyltransferase activity"/>
    <property type="evidence" value="ECO:0007669"/>
    <property type="project" value="InterPro"/>
</dbReference>
<keyword evidence="5" id="KW-0819">tRNA processing</keyword>
<dbReference type="EMBL" id="LCQK01000003">
    <property type="protein sequence ID" value="KKW14831.1"/>
    <property type="molecule type" value="Genomic_DNA"/>
</dbReference>